<gene>
    <name evidence="2" type="ORF">CwatDRAFT_6101</name>
</gene>
<keyword evidence="3" id="KW-1185">Reference proteome</keyword>
<dbReference type="EMBL" id="AADV02000001">
    <property type="protein sequence ID" value="EAM52893.1"/>
    <property type="molecule type" value="Genomic_DNA"/>
</dbReference>
<feature type="domain" description="TRADD-like N-terminal" evidence="1">
    <location>
        <begin position="47"/>
        <end position="102"/>
    </location>
</feature>
<dbReference type="InterPro" id="IPR049341">
    <property type="entry name" value="TRADD-like_N"/>
</dbReference>
<dbReference type="Proteomes" id="UP000003922">
    <property type="component" value="Unassembled WGS sequence"/>
</dbReference>
<reference evidence="2" key="2">
    <citation type="submission" date="2005-06" db="EMBL/GenBank/DDBJ databases">
        <title>Sequencing of the draft genome and assembly of Crocosphaera watsonii WH 8501.</title>
        <authorList>
            <consortium name="US DOE Joint Genome Institute (JGI-PGF)"/>
            <person name="Copeland A."/>
            <person name="Lucas S."/>
            <person name="Lapidus A."/>
            <person name="Barry K."/>
            <person name="Detter C."/>
            <person name="Glavina T."/>
            <person name="Hammon N."/>
            <person name="Israni S."/>
            <person name="Pitluck S."/>
            <person name="Richardson P."/>
        </authorList>
    </citation>
    <scope>NUCLEOTIDE SEQUENCE [LARGE SCALE GENOMIC DNA]</scope>
    <source>
        <strain evidence="2">WH 8501</strain>
    </source>
</reference>
<dbReference type="Pfam" id="PF20694">
    <property type="entry name" value="TRADD-like_N"/>
    <property type="match status" value="1"/>
</dbReference>
<reference evidence="2" key="3">
    <citation type="submission" date="2016-12" db="EMBL/GenBank/DDBJ databases">
        <title>Annotation of the draft genome assembly of Crocosphaera watsonii WH 8501.</title>
        <authorList>
            <consortium name="US DOE Joint Genome Institute (JGI-ORNL)"/>
            <person name="Larimer F."/>
            <person name="Land M."/>
        </authorList>
    </citation>
    <scope>NUCLEOTIDE SEQUENCE</scope>
    <source>
        <strain evidence="2">WH 8501</strain>
    </source>
</reference>
<sequence>MYNYSYSRNKSNIYRDKSVQCGCHPIESQRRLEICINSFIDELNFYNFDLVISLFKKVSEDNSLQVDYIDQSSYNLIVNGSDQELIKLEKLFTSGDLEEFLKNIKTEYFSQVIIESVRFREDIEVIKKCQL</sequence>
<evidence type="ECO:0000313" key="2">
    <source>
        <dbReference type="EMBL" id="EAM52893.1"/>
    </source>
</evidence>
<comment type="caution">
    <text evidence="2">The sequence shown here is derived from an EMBL/GenBank/DDBJ whole genome shotgun (WGS) entry which is preliminary data.</text>
</comment>
<protein>
    <recommendedName>
        <fullName evidence="1">TRADD-like N-terminal domain-containing protein</fullName>
    </recommendedName>
</protein>
<dbReference type="KEGG" id="cwa:CwatDRAFT_6101"/>
<evidence type="ECO:0000259" key="1">
    <source>
        <dbReference type="Pfam" id="PF20694"/>
    </source>
</evidence>
<accession>Q4CAP3</accession>
<proteinExistence type="predicted"/>
<reference evidence="2" key="1">
    <citation type="submission" date="2004-02" db="EMBL/GenBank/DDBJ databases">
        <authorList>
            <consortium name="DOE Joint Genome Institute"/>
        </authorList>
    </citation>
    <scope>NUCLEOTIDE SEQUENCE [LARGE SCALE GENOMIC DNA]</scope>
    <source>
        <strain evidence="2">WH 8501</strain>
    </source>
</reference>
<organism evidence="2 3">
    <name type="scientific">Crocosphaera watsonii WH 8501</name>
    <dbReference type="NCBI Taxonomy" id="165597"/>
    <lineage>
        <taxon>Bacteria</taxon>
        <taxon>Bacillati</taxon>
        <taxon>Cyanobacteriota</taxon>
        <taxon>Cyanophyceae</taxon>
        <taxon>Oscillatoriophycideae</taxon>
        <taxon>Chroococcales</taxon>
        <taxon>Aphanothecaceae</taxon>
        <taxon>Crocosphaera</taxon>
    </lineage>
</organism>
<dbReference type="RefSeq" id="WP_007303210.1">
    <property type="nucleotide sequence ID" value="NZ_AADV02000001.1"/>
</dbReference>
<dbReference type="AlphaFoldDB" id="Q4CAP3"/>
<evidence type="ECO:0000313" key="3">
    <source>
        <dbReference type="Proteomes" id="UP000003922"/>
    </source>
</evidence>
<name>Q4CAP3_CROWT</name>